<feature type="coiled-coil region" evidence="1">
    <location>
        <begin position="231"/>
        <end position="262"/>
    </location>
</feature>
<dbReference type="AlphaFoldDB" id="A0A7X0LKY4"/>
<feature type="transmembrane region" description="Helical" evidence="3">
    <location>
        <begin position="135"/>
        <end position="157"/>
    </location>
</feature>
<protein>
    <submittedName>
        <fullName evidence="4">Methyl-accepting chemotaxis protein</fullName>
    </submittedName>
</protein>
<feature type="compositionally biased region" description="Acidic residues" evidence="2">
    <location>
        <begin position="194"/>
        <end position="208"/>
    </location>
</feature>
<feature type="region of interest" description="Disordered" evidence="2">
    <location>
        <begin position="187"/>
        <end position="208"/>
    </location>
</feature>
<evidence type="ECO:0000313" key="4">
    <source>
        <dbReference type="EMBL" id="MBB6430319.1"/>
    </source>
</evidence>
<reference evidence="4 5" key="1">
    <citation type="submission" date="2020-08" db="EMBL/GenBank/DDBJ databases">
        <title>Genomic Encyclopedia of Type Strains, Phase IV (KMG-IV): sequencing the most valuable type-strain genomes for metagenomic binning, comparative biology and taxonomic classification.</title>
        <authorList>
            <person name="Goeker M."/>
        </authorList>
    </citation>
    <scope>NUCLEOTIDE SEQUENCE [LARGE SCALE GENOMIC DNA]</scope>
    <source>
        <strain evidence="4 5">DSM 103725</strain>
    </source>
</reference>
<dbReference type="Proteomes" id="UP000541810">
    <property type="component" value="Unassembled WGS sequence"/>
</dbReference>
<feature type="transmembrane region" description="Helical" evidence="3">
    <location>
        <begin position="51"/>
        <end position="70"/>
    </location>
</feature>
<sequence>MTATQRTIGRARRRLVGQTTLRALGWSLLLASAVAAAAVVATQSFGVRLEWWAYATLGGVALLVAILVGVMRRPEPDAVAVLVDDRLNLKDKLGTSLYAVTLDDNELTRQVIDDAERAAASANVGEAFPVRPTKVWAWALGGAAVVALLTLDPLGLYDSALQRAEAAKVQAAEAQELEELLAQAKEEAEKLAAEDEPEAQDEDAAAMDPAELEEQLEALLTQKDLSNPEDQREAAAEVSDLQEKFEEAVAQQQAAVEALQNTMSQIDPGETGPADRFADALRRGDFSQAQEELAKLADELQAGDLSESQQEALAEQMSQLSEQLEQLAEQQQDMSEQAEQAAQQAMENAGMSQEQMDQLAEDGFDPEAVQQALQQALEQMQGMSAEEAQQMAEQLQQQMENAMQQAQNSENAGDAAEQLSQAMQQMSQAMQEQTQQNQQLSDALQQMQQELSECAGEQGDLQDMQSANQKLQEALEKLAGNGQQPGEGGPGQNGQGQGGQGGQANNGVGPGWGHGSGGDPLGDERAPLGTGKHASSDIQEGNGGRVIASWTRDGQMAKGESTVTFNQAVTEAKAEAERAVTEERVPKRYQKSIKDYFGNLPDSPEAAE</sequence>
<evidence type="ECO:0000256" key="3">
    <source>
        <dbReference type="SAM" id="Phobius"/>
    </source>
</evidence>
<feature type="compositionally biased region" description="Low complexity" evidence="2">
    <location>
        <begin position="416"/>
        <end position="449"/>
    </location>
</feature>
<evidence type="ECO:0000256" key="2">
    <source>
        <dbReference type="SAM" id="MobiDB-lite"/>
    </source>
</evidence>
<feature type="transmembrane region" description="Helical" evidence="3">
    <location>
        <begin position="21"/>
        <end position="45"/>
    </location>
</feature>
<feature type="compositionally biased region" description="Low complexity" evidence="2">
    <location>
        <begin position="367"/>
        <end position="407"/>
    </location>
</feature>
<feature type="compositionally biased region" description="Gly residues" evidence="2">
    <location>
        <begin position="483"/>
        <end position="520"/>
    </location>
</feature>
<proteinExistence type="predicted"/>
<dbReference type="RefSeq" id="WP_184677840.1">
    <property type="nucleotide sequence ID" value="NZ_JACHGY010000001.1"/>
</dbReference>
<organism evidence="4 5">
    <name type="scientific">Algisphaera agarilytica</name>
    <dbReference type="NCBI Taxonomy" id="1385975"/>
    <lineage>
        <taxon>Bacteria</taxon>
        <taxon>Pseudomonadati</taxon>
        <taxon>Planctomycetota</taxon>
        <taxon>Phycisphaerae</taxon>
        <taxon>Phycisphaerales</taxon>
        <taxon>Phycisphaeraceae</taxon>
        <taxon>Algisphaera</taxon>
    </lineage>
</organism>
<keyword evidence="3" id="KW-0472">Membrane</keyword>
<feature type="region of interest" description="Disordered" evidence="2">
    <location>
        <begin position="580"/>
        <end position="608"/>
    </location>
</feature>
<keyword evidence="1" id="KW-0175">Coiled coil</keyword>
<accession>A0A7X0LKY4</accession>
<evidence type="ECO:0000313" key="5">
    <source>
        <dbReference type="Proteomes" id="UP000541810"/>
    </source>
</evidence>
<feature type="compositionally biased region" description="Low complexity" evidence="2">
    <location>
        <begin position="313"/>
        <end position="349"/>
    </location>
</feature>
<keyword evidence="5" id="KW-1185">Reference proteome</keyword>
<keyword evidence="3" id="KW-1133">Transmembrane helix</keyword>
<feature type="region of interest" description="Disordered" evidence="2">
    <location>
        <begin position="289"/>
        <end position="547"/>
    </location>
</feature>
<name>A0A7X0LKY4_9BACT</name>
<comment type="caution">
    <text evidence="4">The sequence shown here is derived from an EMBL/GenBank/DDBJ whole genome shotgun (WGS) entry which is preliminary data.</text>
</comment>
<keyword evidence="3" id="KW-0812">Transmembrane</keyword>
<gene>
    <name evidence="4" type="ORF">HNQ40_002125</name>
</gene>
<dbReference type="EMBL" id="JACHGY010000001">
    <property type="protein sequence ID" value="MBB6430319.1"/>
    <property type="molecule type" value="Genomic_DNA"/>
</dbReference>
<evidence type="ECO:0000256" key="1">
    <source>
        <dbReference type="SAM" id="Coils"/>
    </source>
</evidence>